<reference evidence="9" key="1">
    <citation type="submission" date="2020-11" db="EMBL/GenBank/DDBJ databases">
        <authorList>
            <person name="Tran Van P."/>
        </authorList>
    </citation>
    <scope>NUCLEOTIDE SEQUENCE</scope>
</reference>
<dbReference type="PROSITE" id="PS51471">
    <property type="entry name" value="FE2OG_OXY"/>
    <property type="match status" value="1"/>
</dbReference>
<dbReference type="GO" id="GO:0005634">
    <property type="term" value="C:nucleus"/>
    <property type="evidence" value="ECO:0007669"/>
    <property type="project" value="TreeGrafter"/>
</dbReference>
<gene>
    <name evidence="9" type="ORF">TSIB3V08_LOCUS4260</name>
</gene>
<evidence type="ECO:0000256" key="3">
    <source>
        <dbReference type="ARBA" id="ARBA00022964"/>
    </source>
</evidence>
<feature type="region of interest" description="Disordered" evidence="7">
    <location>
        <begin position="144"/>
        <end position="172"/>
    </location>
</feature>
<keyword evidence="5 6" id="KW-0408">Iron</keyword>
<sequence length="1544" mass="173808">MIGLPATLSLLVRILICALVTFCMTTWLKSPVANLASARENAASFITSPIRVLVYTNTNFPSKRQNVTFALCACLRSMIKSQIHPCTSSNNRELGAPELAGVWGCSPYTQGRSEGGGLQGQPPRAPGSRGAIKIVRYAQCFVPREGSRGGSKTTERERSRAENGPNGERNLQHKDMTVDRAVSHLTGLKDALQDIRDTGIDVILDEASNICAATSLGIDCFFEEKRVKKRKRLTLEESEDTVLTGKQRFSMDFHWTIKPIHCIDNGTVQQVCGLKPLSEWQLYELNSNPGQRYWVCRCLRDYTHKPQRLNLDAHGDLKNGEEWWELCNKSLENKQRLFKKLRWATLGYHHNWESKIYSQEAHDTFPADLATICQFVARVAGFEDFSAEAAIVSIFCWAVILITQRWTGMLRYCASGKLLCWVGILITQRWTEMLRYCHSGMFRYCASGKLLCWVGILITQRWTEMLRYCASGKHLLLGWHTDQSELDRNAPLLSFRGGQECSATVLLVSIFCWAGILITQRWTGMLRYYASGNLLLLGWHTDHLVDRNVPLLSFRWTGMLRYCPSGKHLLLGWHTDHSELDRNAPLLSFRGGQECSATVLQVSFFCWAGILITQRWTGMFRYCPSGKLLLLGWHTDHSEVDRNAPLLSFRGGQECSATVLQVSFFCWAGILITRRWSGMLRYCPLGKHLLLGWHTDHSEVDRNAALLSFRGGQECSATVLEVSIFCWAGILITQRWTGMLRYCPSGKHLLLGWYTDHSELDRNAPLLSFRGGQECSATVLQVSFLCWAGILITRRWTGVLRYCPSGKLLLLGWHTDHSEVDRNVPLLSFRGGQECSATVLVSFILITQRWTGMLRYCPSGKLLLMGWHTDHLVDRNVSATVLQVSIFCWAGILITRRWTGMFRYCPSGKLLLLGWHTDHSEVDRNVALLSFSFGQSAIFLIGGLTVEEKPTALLVENGDIVIMSGQSRLCYHGVPRIIPAYHTPWTEDLPKCHCAQSKQGGGRQVSANQIIRTQRRPARTQRAKAHVRQAEKDRQLETYVVPLYIFLRRGDRRQNPLCHSMKLTGFTVAGALHDLIPVRHHLSNFQPHFVIGIPHQLFQLSLGARERERERTRNEDVRARVGVQEVHEIVEDVRVSVTYSGGFNPPSLQDVLRPITRQCPLHRFPTYSTSCFLPDPLTPTGKTQLDEACPCVHFSKSSPTLFMRSTMRFGLNRRSGTAGSAPPSTQYKRSENRNGSLGVLAALRFFAGGSYRLQLATTVIYASISLSVNRAITEVIVAIPLEPWLMTPIEGETNAGLLESLYNSTHSSTRNVTERCNGLLKGRFRCLLKHQVLHYSPERASSIIHACAVMHNMYIKEDLPLNNQLEMDTNENQHPERIGDLLAGGRRAGPFVLLCSYSCPMAYLVLADSSQPTFRTQPSNQQLFQNGKNAFCVTGDVEPLFSHISHVQTAHVGELGWKRFNLAKLTIALHLTRINLTFDPHNHANQCNIPACMKAAAIGGSCAASCKKVAAACLSGTLVFMRHCTILFTPPRFRNQSRAWLSHM</sequence>
<evidence type="ECO:0000256" key="6">
    <source>
        <dbReference type="PIRSR" id="PIRSR604574-2"/>
    </source>
</evidence>
<proteinExistence type="predicted"/>
<comment type="cofactor">
    <cofactor evidence="1">
        <name>a divalent metal cation</name>
        <dbReference type="ChEBI" id="CHEBI:60240"/>
    </cofactor>
</comment>
<evidence type="ECO:0000313" key="9">
    <source>
        <dbReference type="EMBL" id="CAD7260068.1"/>
    </source>
</evidence>
<name>A0A7R9ATF7_TIMSH</name>
<dbReference type="InterPro" id="IPR005123">
    <property type="entry name" value="Oxoglu/Fe-dep_dioxygenase_dom"/>
</dbReference>
<keyword evidence="4" id="KW-0560">Oxidoreductase</keyword>
<accession>A0A7R9ATF7</accession>
<dbReference type="GO" id="GO:0035515">
    <property type="term" value="F:oxidative RNA demethylase activity"/>
    <property type="evidence" value="ECO:0007669"/>
    <property type="project" value="TreeGrafter"/>
</dbReference>
<dbReference type="Pfam" id="PF13359">
    <property type="entry name" value="DDE_Tnp_4"/>
    <property type="match status" value="1"/>
</dbReference>
<feature type="binding site" evidence="6">
    <location>
        <position position="972"/>
    </location>
    <ligand>
        <name>Fe cation</name>
        <dbReference type="ChEBI" id="CHEBI:24875"/>
        <note>catalytic</note>
    </ligand>
</feature>
<dbReference type="InterPro" id="IPR037151">
    <property type="entry name" value="AlkB-like_sf"/>
</dbReference>
<feature type="binding site" evidence="6">
    <location>
        <position position="916"/>
    </location>
    <ligand>
        <name>Fe cation</name>
        <dbReference type="ChEBI" id="CHEBI:24875"/>
        <note>catalytic</note>
    </ligand>
</feature>
<evidence type="ECO:0000256" key="2">
    <source>
        <dbReference type="ARBA" id="ARBA00022723"/>
    </source>
</evidence>
<dbReference type="InterPro" id="IPR004574">
    <property type="entry name" value="Alkb"/>
</dbReference>
<dbReference type="Gene3D" id="2.60.120.590">
    <property type="entry name" value="Alpha-ketoglutarate-dependent dioxygenase AlkB-like"/>
    <property type="match status" value="2"/>
</dbReference>
<dbReference type="PANTHER" id="PTHR16557">
    <property type="entry name" value="ALKYLATED DNA REPAIR PROTEIN ALKB-RELATED"/>
    <property type="match status" value="1"/>
</dbReference>
<keyword evidence="3" id="KW-0223">Dioxygenase</keyword>
<feature type="binding site" evidence="6">
    <location>
        <position position="918"/>
    </location>
    <ligand>
        <name>Fe cation</name>
        <dbReference type="ChEBI" id="CHEBI:24875"/>
        <note>catalytic</note>
    </ligand>
</feature>
<feature type="domain" description="Fe2OG dioxygenase" evidence="8">
    <location>
        <begin position="888"/>
        <end position="1015"/>
    </location>
</feature>
<dbReference type="GO" id="GO:0035516">
    <property type="term" value="F:broad specificity oxidative DNA demethylase activity"/>
    <property type="evidence" value="ECO:0007669"/>
    <property type="project" value="TreeGrafter"/>
</dbReference>
<evidence type="ECO:0000256" key="4">
    <source>
        <dbReference type="ARBA" id="ARBA00023002"/>
    </source>
</evidence>
<comment type="cofactor">
    <cofactor evidence="6">
        <name>Fe(2+)</name>
        <dbReference type="ChEBI" id="CHEBI:29033"/>
    </cofactor>
    <text evidence="6">Binds 1 Fe(2+) ion per subunit.</text>
</comment>
<dbReference type="InterPro" id="IPR027806">
    <property type="entry name" value="HARBI1_dom"/>
</dbReference>
<protein>
    <recommendedName>
        <fullName evidence="8">Fe2OG dioxygenase domain-containing protein</fullName>
    </recommendedName>
</protein>
<dbReference type="SUPFAM" id="SSF51197">
    <property type="entry name" value="Clavaminate synthase-like"/>
    <property type="match status" value="2"/>
</dbReference>
<dbReference type="GO" id="GO:0035513">
    <property type="term" value="P:oxidative RNA demethylation"/>
    <property type="evidence" value="ECO:0007669"/>
    <property type="project" value="TreeGrafter"/>
</dbReference>
<evidence type="ECO:0000256" key="7">
    <source>
        <dbReference type="SAM" id="MobiDB-lite"/>
    </source>
</evidence>
<organism evidence="9">
    <name type="scientific">Timema shepardi</name>
    <name type="common">Walking stick</name>
    <dbReference type="NCBI Taxonomy" id="629360"/>
    <lineage>
        <taxon>Eukaryota</taxon>
        <taxon>Metazoa</taxon>
        <taxon>Ecdysozoa</taxon>
        <taxon>Arthropoda</taxon>
        <taxon>Hexapoda</taxon>
        <taxon>Insecta</taxon>
        <taxon>Pterygota</taxon>
        <taxon>Neoptera</taxon>
        <taxon>Polyneoptera</taxon>
        <taxon>Phasmatodea</taxon>
        <taxon>Timematodea</taxon>
        <taxon>Timematoidea</taxon>
        <taxon>Timematidae</taxon>
        <taxon>Timema</taxon>
    </lineage>
</organism>
<dbReference type="EMBL" id="OC001496">
    <property type="protein sequence ID" value="CAD7260068.1"/>
    <property type="molecule type" value="Genomic_DNA"/>
</dbReference>
<evidence type="ECO:0000259" key="8">
    <source>
        <dbReference type="PROSITE" id="PS51471"/>
    </source>
</evidence>
<evidence type="ECO:0000256" key="1">
    <source>
        <dbReference type="ARBA" id="ARBA00001968"/>
    </source>
</evidence>
<dbReference type="PANTHER" id="PTHR16557:SF2">
    <property type="entry name" value="NUCLEIC ACID DIOXYGENASE ALKBH1"/>
    <property type="match status" value="1"/>
</dbReference>
<dbReference type="InterPro" id="IPR027450">
    <property type="entry name" value="AlkB-like"/>
</dbReference>
<dbReference type="GO" id="GO:0005737">
    <property type="term" value="C:cytoplasm"/>
    <property type="evidence" value="ECO:0007669"/>
    <property type="project" value="TreeGrafter"/>
</dbReference>
<evidence type="ECO:0000256" key="5">
    <source>
        <dbReference type="ARBA" id="ARBA00023004"/>
    </source>
</evidence>
<dbReference type="Pfam" id="PF13532">
    <property type="entry name" value="2OG-FeII_Oxy_2"/>
    <property type="match status" value="1"/>
</dbReference>
<dbReference type="GO" id="GO:0008198">
    <property type="term" value="F:ferrous iron binding"/>
    <property type="evidence" value="ECO:0007669"/>
    <property type="project" value="TreeGrafter"/>
</dbReference>
<keyword evidence="2 6" id="KW-0479">Metal-binding</keyword>